<dbReference type="EMBL" id="AVPJ01000010">
    <property type="protein sequence ID" value="KGN31733.1"/>
    <property type="molecule type" value="Genomic_DNA"/>
</dbReference>
<comment type="caution">
    <text evidence="3">The sequence shown here is derived from an EMBL/GenBank/DDBJ whole genome shotgun (WGS) entry which is preliminary data.</text>
</comment>
<evidence type="ECO:0000313" key="4">
    <source>
        <dbReference type="Proteomes" id="UP000030002"/>
    </source>
</evidence>
<feature type="region of interest" description="Disordered" evidence="1">
    <location>
        <begin position="31"/>
        <end position="86"/>
    </location>
</feature>
<feature type="signal peptide" evidence="2">
    <location>
        <begin position="1"/>
        <end position="33"/>
    </location>
</feature>
<dbReference type="eggNOG" id="ENOG5033KXN">
    <property type="taxonomic scope" value="Bacteria"/>
</dbReference>
<evidence type="ECO:0008006" key="5">
    <source>
        <dbReference type="Google" id="ProtNLM"/>
    </source>
</evidence>
<gene>
    <name evidence="3" type="ORF">N802_03210</name>
</gene>
<accession>A0A0A0J3I2</accession>
<dbReference type="PROSITE" id="PS51257">
    <property type="entry name" value="PROKAR_LIPOPROTEIN"/>
    <property type="match status" value="1"/>
</dbReference>
<sequence length="221" mass="22368">MTMRRLQRRNRPIPYAVSALAAVAVLSSCGSGAGQPAEATHTWSQSAAPSATSTESPSSPAGGTMPSDGRARPTTMTGRVTSSDGGCTVFKDSEAHQWVLVGETKGIASGTAYTIEGVAMDAMDPACPQGLPFVVSAATATIATPTTTSDADEVSLTGTLADGVEANCRILTTDAGTFVLMGTVSAANGTRVTVRGSKAQNVMSHCMQGPIIDVQSVSPAS</sequence>
<evidence type="ECO:0000313" key="3">
    <source>
        <dbReference type="EMBL" id="KGN31733.1"/>
    </source>
</evidence>
<dbReference type="STRING" id="1385520.N802_03210"/>
<evidence type="ECO:0000256" key="1">
    <source>
        <dbReference type="SAM" id="MobiDB-lite"/>
    </source>
</evidence>
<reference evidence="3 4" key="1">
    <citation type="submission" date="2013-08" db="EMBL/GenBank/DDBJ databases">
        <title>The genome sequence of Knoellia sinensis.</title>
        <authorList>
            <person name="Zhu W."/>
            <person name="Wang G."/>
        </authorList>
    </citation>
    <scope>NUCLEOTIDE SEQUENCE [LARGE SCALE GENOMIC DNA]</scope>
    <source>
        <strain evidence="3 4">KCTC 19936</strain>
    </source>
</reference>
<keyword evidence="2" id="KW-0732">Signal</keyword>
<feature type="chain" id="PRO_5038378628" description="DUF5666 domain-containing protein" evidence="2">
    <location>
        <begin position="34"/>
        <end position="221"/>
    </location>
</feature>
<organism evidence="3 4">
    <name type="scientific">Knoellia sinensis KCTC 19936</name>
    <dbReference type="NCBI Taxonomy" id="1385520"/>
    <lineage>
        <taxon>Bacteria</taxon>
        <taxon>Bacillati</taxon>
        <taxon>Actinomycetota</taxon>
        <taxon>Actinomycetes</taxon>
        <taxon>Micrococcales</taxon>
        <taxon>Intrasporangiaceae</taxon>
        <taxon>Knoellia</taxon>
    </lineage>
</organism>
<evidence type="ECO:0000256" key="2">
    <source>
        <dbReference type="SAM" id="SignalP"/>
    </source>
</evidence>
<feature type="compositionally biased region" description="Polar residues" evidence="1">
    <location>
        <begin position="74"/>
        <end position="85"/>
    </location>
</feature>
<dbReference type="Proteomes" id="UP000030002">
    <property type="component" value="Unassembled WGS sequence"/>
</dbReference>
<proteinExistence type="predicted"/>
<keyword evidence="4" id="KW-1185">Reference proteome</keyword>
<feature type="compositionally biased region" description="Low complexity" evidence="1">
    <location>
        <begin position="42"/>
        <end position="61"/>
    </location>
</feature>
<name>A0A0A0J3I2_9MICO</name>
<protein>
    <recommendedName>
        <fullName evidence="5">DUF5666 domain-containing protein</fullName>
    </recommendedName>
</protein>
<dbReference type="AlphaFoldDB" id="A0A0A0J3I2"/>